<dbReference type="GO" id="GO:0030170">
    <property type="term" value="F:pyridoxal phosphate binding"/>
    <property type="evidence" value="ECO:0007669"/>
    <property type="project" value="InterPro"/>
</dbReference>
<dbReference type="Gene3D" id="3.90.1150.10">
    <property type="entry name" value="Aspartate Aminotransferase, domain 1"/>
    <property type="match status" value="1"/>
</dbReference>
<keyword evidence="6" id="KW-1185">Reference proteome</keyword>
<dbReference type="InterPro" id="IPR000277">
    <property type="entry name" value="Cys/Met-Metab_PyrdxlP-dep_enz"/>
</dbReference>
<dbReference type="GO" id="GO:0019346">
    <property type="term" value="P:transsulfuration"/>
    <property type="evidence" value="ECO:0007669"/>
    <property type="project" value="InterPro"/>
</dbReference>
<proteinExistence type="inferred from homology"/>
<dbReference type="GO" id="GO:0005737">
    <property type="term" value="C:cytoplasm"/>
    <property type="evidence" value="ECO:0007669"/>
    <property type="project" value="TreeGrafter"/>
</dbReference>
<dbReference type="FunFam" id="3.40.640.10:FF:000046">
    <property type="entry name" value="Cystathionine gamma-lyase"/>
    <property type="match status" value="1"/>
</dbReference>
<evidence type="ECO:0008006" key="7">
    <source>
        <dbReference type="Google" id="ProtNLM"/>
    </source>
</evidence>
<evidence type="ECO:0000256" key="1">
    <source>
        <dbReference type="ARBA" id="ARBA00001933"/>
    </source>
</evidence>
<dbReference type="GO" id="GO:0004123">
    <property type="term" value="F:cystathionine gamma-lyase activity"/>
    <property type="evidence" value="ECO:0007669"/>
    <property type="project" value="TreeGrafter"/>
</dbReference>
<sequence length="407" mass="44086">MLAHSKVQSFGAERSLMGDKLERRFATRAVHSGTKHIQGAVNTPIFQSSTYRLSDDRYAGWAGGAQHTLIYSRLSSVNSEACVEKICALEGAEDGELFASGMAAISTVMLGLLSNGDHMVASADVYGGTYGLMTEELPRFGIHVTMANMQDTASYEAAIQGNTKMIYIETLSNPVLKVCDIAAMAAIAKRHHLLLVIDNTFTSPWGCQPIALGCDIVIHSTTKYLSGHSDIVGGAVVGRKDLIAEIFTKKIHFGGAPDPHACYLLERGMRTLSARMPIHCRNAAEIARRLDAHPQIEKTIHPSLPSHPDHELGKRIMPKGTGMLAFVVEGGDAAAVRFMRNLQLIFEATSLGGVESLIECPFNSSHRFIPEPVRTAAGVVPGFVRISVGIEDVEDIWHDIEQALAQL</sequence>
<evidence type="ECO:0000313" key="6">
    <source>
        <dbReference type="Proteomes" id="UP001178507"/>
    </source>
</evidence>
<dbReference type="PANTHER" id="PTHR11808:SF85">
    <property type="entry name" value="CYSTATHIONINE GAMMA-LYASE-RELATED"/>
    <property type="match status" value="1"/>
</dbReference>
<dbReference type="EMBL" id="CAUJNA010003206">
    <property type="protein sequence ID" value="CAJ1395678.1"/>
    <property type="molecule type" value="Genomic_DNA"/>
</dbReference>
<dbReference type="PIRSF" id="PIRSF001434">
    <property type="entry name" value="CGS"/>
    <property type="match status" value="1"/>
</dbReference>
<evidence type="ECO:0000313" key="5">
    <source>
        <dbReference type="EMBL" id="CAJ1395678.1"/>
    </source>
</evidence>
<dbReference type="Pfam" id="PF01053">
    <property type="entry name" value="Cys_Met_Meta_PP"/>
    <property type="match status" value="1"/>
</dbReference>
<keyword evidence="2 3" id="KW-0663">Pyridoxal phosphate</keyword>
<evidence type="ECO:0000256" key="4">
    <source>
        <dbReference type="RuleBase" id="RU362118"/>
    </source>
</evidence>
<dbReference type="InterPro" id="IPR015422">
    <property type="entry name" value="PyrdxlP-dep_Trfase_small"/>
</dbReference>
<dbReference type="Gene3D" id="3.40.640.10">
    <property type="entry name" value="Type I PLP-dependent aspartate aminotransferase-like (Major domain)"/>
    <property type="match status" value="1"/>
</dbReference>
<dbReference type="PROSITE" id="PS00868">
    <property type="entry name" value="CYS_MET_METAB_PP"/>
    <property type="match status" value="1"/>
</dbReference>
<dbReference type="Proteomes" id="UP001178507">
    <property type="component" value="Unassembled WGS sequence"/>
</dbReference>
<dbReference type="CDD" id="cd00614">
    <property type="entry name" value="CGS_like"/>
    <property type="match status" value="1"/>
</dbReference>
<protein>
    <recommendedName>
        <fullName evidence="7">Cystathionine beta-lyase</fullName>
    </recommendedName>
</protein>
<dbReference type="InterPro" id="IPR015421">
    <property type="entry name" value="PyrdxlP-dep_Trfase_major"/>
</dbReference>
<organism evidence="5 6">
    <name type="scientific">Effrenium voratum</name>
    <dbReference type="NCBI Taxonomy" id="2562239"/>
    <lineage>
        <taxon>Eukaryota</taxon>
        <taxon>Sar</taxon>
        <taxon>Alveolata</taxon>
        <taxon>Dinophyceae</taxon>
        <taxon>Suessiales</taxon>
        <taxon>Symbiodiniaceae</taxon>
        <taxon>Effrenium</taxon>
    </lineage>
</organism>
<name>A0AA36NAY0_9DINO</name>
<gene>
    <name evidence="5" type="ORF">EVOR1521_LOCUS20059</name>
</gene>
<evidence type="ECO:0000256" key="2">
    <source>
        <dbReference type="ARBA" id="ARBA00022898"/>
    </source>
</evidence>
<evidence type="ECO:0000256" key="3">
    <source>
        <dbReference type="PIRSR" id="PIRSR001434-2"/>
    </source>
</evidence>
<comment type="caution">
    <text evidence="5">The sequence shown here is derived from an EMBL/GenBank/DDBJ whole genome shotgun (WGS) entry which is preliminary data.</text>
</comment>
<feature type="modified residue" description="N6-(pyridoxal phosphate)lysine" evidence="3">
    <location>
        <position position="223"/>
    </location>
</feature>
<dbReference type="GO" id="GO:0019343">
    <property type="term" value="P:cysteine biosynthetic process via cystathionine"/>
    <property type="evidence" value="ECO:0007669"/>
    <property type="project" value="TreeGrafter"/>
</dbReference>
<accession>A0AA36NAY0</accession>
<dbReference type="PANTHER" id="PTHR11808">
    <property type="entry name" value="TRANS-SULFURATION ENZYME FAMILY MEMBER"/>
    <property type="match status" value="1"/>
</dbReference>
<comment type="cofactor">
    <cofactor evidence="1 4">
        <name>pyridoxal 5'-phosphate</name>
        <dbReference type="ChEBI" id="CHEBI:597326"/>
    </cofactor>
</comment>
<dbReference type="InterPro" id="IPR015424">
    <property type="entry name" value="PyrdxlP-dep_Trfase"/>
</dbReference>
<reference evidence="5" key="1">
    <citation type="submission" date="2023-08" db="EMBL/GenBank/DDBJ databases">
        <authorList>
            <person name="Chen Y."/>
            <person name="Shah S."/>
            <person name="Dougan E. K."/>
            <person name="Thang M."/>
            <person name="Chan C."/>
        </authorList>
    </citation>
    <scope>NUCLEOTIDE SEQUENCE</scope>
</reference>
<dbReference type="AlphaFoldDB" id="A0AA36NAY0"/>
<dbReference type="InterPro" id="IPR054542">
    <property type="entry name" value="Cys_met_metab_PP"/>
</dbReference>
<dbReference type="SUPFAM" id="SSF53383">
    <property type="entry name" value="PLP-dependent transferases"/>
    <property type="match status" value="1"/>
</dbReference>
<comment type="similarity">
    <text evidence="4">Belongs to the trans-sulfuration enzymes family.</text>
</comment>